<gene>
    <name evidence="2" type="ORF">Tci_679758</name>
</gene>
<accession>A0A699KV77</accession>
<organism evidence="2">
    <name type="scientific">Tanacetum cinerariifolium</name>
    <name type="common">Dalmatian daisy</name>
    <name type="synonym">Chrysanthemum cinerariifolium</name>
    <dbReference type="NCBI Taxonomy" id="118510"/>
    <lineage>
        <taxon>Eukaryota</taxon>
        <taxon>Viridiplantae</taxon>
        <taxon>Streptophyta</taxon>
        <taxon>Embryophyta</taxon>
        <taxon>Tracheophyta</taxon>
        <taxon>Spermatophyta</taxon>
        <taxon>Magnoliopsida</taxon>
        <taxon>eudicotyledons</taxon>
        <taxon>Gunneridae</taxon>
        <taxon>Pentapetalae</taxon>
        <taxon>asterids</taxon>
        <taxon>campanulids</taxon>
        <taxon>Asterales</taxon>
        <taxon>Asteraceae</taxon>
        <taxon>Asteroideae</taxon>
        <taxon>Anthemideae</taxon>
        <taxon>Anthemidinae</taxon>
        <taxon>Tanacetum</taxon>
    </lineage>
</organism>
<feature type="region of interest" description="Disordered" evidence="1">
    <location>
        <begin position="1"/>
        <end position="112"/>
    </location>
</feature>
<dbReference type="AlphaFoldDB" id="A0A699KV77"/>
<proteinExistence type="predicted"/>
<protein>
    <submittedName>
        <fullName evidence="2">Uncharacterized protein</fullName>
    </submittedName>
</protein>
<comment type="caution">
    <text evidence="2">The sequence shown here is derived from an EMBL/GenBank/DDBJ whole genome shotgun (WGS) entry which is preliminary data.</text>
</comment>
<evidence type="ECO:0000256" key="1">
    <source>
        <dbReference type="SAM" id="MobiDB-lite"/>
    </source>
</evidence>
<reference evidence="2" key="1">
    <citation type="journal article" date="2019" name="Sci. Rep.">
        <title>Draft genome of Tanacetum cinerariifolium, the natural source of mosquito coil.</title>
        <authorList>
            <person name="Yamashiro T."/>
            <person name="Shiraishi A."/>
            <person name="Satake H."/>
            <person name="Nakayama K."/>
        </authorList>
    </citation>
    <scope>NUCLEOTIDE SEQUENCE</scope>
</reference>
<name>A0A699KV77_TANCI</name>
<evidence type="ECO:0000313" key="2">
    <source>
        <dbReference type="EMBL" id="GFB07787.1"/>
    </source>
</evidence>
<dbReference type="EMBL" id="BKCJ010547210">
    <property type="protein sequence ID" value="GFB07787.1"/>
    <property type="molecule type" value="Genomic_DNA"/>
</dbReference>
<sequence length="112" mass="12030">MTVITHWRSKVASHPSSSSEYPIASIVAPPETRRPPATLVRPGEAVPFGRPYRTRPNGPRRLLTPRKRVGPLPARSLAQRCVSPRSSDHHSSSSSPSSGSAPVNSLGFVALD</sequence>